<dbReference type="Gene3D" id="2.20.25.10">
    <property type="match status" value="1"/>
</dbReference>
<dbReference type="AlphaFoldDB" id="A0A7J4JW82"/>
<name>A0A7J4JW82_9ARCH</name>
<comment type="caution">
    <text evidence="1">The sequence shown here is derived from an EMBL/GenBank/DDBJ whole genome shotgun (WGS) entry which is preliminary data.</text>
</comment>
<gene>
    <name evidence="1" type="ORF">HA222_05250</name>
</gene>
<dbReference type="InterPro" id="IPR005651">
    <property type="entry name" value="Trm112-like"/>
</dbReference>
<evidence type="ECO:0000313" key="1">
    <source>
        <dbReference type="EMBL" id="HIH22033.1"/>
    </source>
</evidence>
<reference evidence="2" key="1">
    <citation type="journal article" date="2020" name="bioRxiv">
        <title>A rank-normalized archaeal taxonomy based on genome phylogeny resolves widespread incomplete and uneven classifications.</title>
        <authorList>
            <person name="Rinke C."/>
            <person name="Chuvochina M."/>
            <person name="Mussig A.J."/>
            <person name="Chaumeil P.-A."/>
            <person name="Waite D.W."/>
            <person name="Whitman W.B."/>
            <person name="Parks D.H."/>
            <person name="Hugenholtz P."/>
        </authorList>
    </citation>
    <scope>NUCLEOTIDE SEQUENCE [LARGE SCALE GENOMIC DNA]</scope>
</reference>
<dbReference type="Proteomes" id="UP000590964">
    <property type="component" value="Unassembled WGS sequence"/>
</dbReference>
<sequence>MPKKELSKELLEVLACPKCHSNLNYNRAKNFLKCQSKKCALTFKVEDGIPIMLLKE</sequence>
<dbReference type="Pfam" id="PF03966">
    <property type="entry name" value="Trm112p"/>
    <property type="match status" value="1"/>
</dbReference>
<organism evidence="1 2">
    <name type="scientific">Candidatus Iainarchaeum sp</name>
    <dbReference type="NCBI Taxonomy" id="3101447"/>
    <lineage>
        <taxon>Archaea</taxon>
        <taxon>Candidatus Iainarchaeota</taxon>
        <taxon>Candidatus Iainarchaeia</taxon>
        <taxon>Candidatus Iainarchaeales</taxon>
        <taxon>Candidatus Iainarchaeaceae</taxon>
        <taxon>Candidatus Iainarchaeum</taxon>
    </lineage>
</organism>
<evidence type="ECO:0000313" key="2">
    <source>
        <dbReference type="Proteomes" id="UP000590964"/>
    </source>
</evidence>
<accession>A0A7J4JW82</accession>
<proteinExistence type="predicted"/>
<protein>
    <submittedName>
        <fullName evidence="1">Trm112 family protein</fullName>
    </submittedName>
</protein>
<dbReference type="SUPFAM" id="SSF158997">
    <property type="entry name" value="Trm112p-like"/>
    <property type="match status" value="1"/>
</dbReference>
<dbReference type="EMBL" id="DUFW01000093">
    <property type="protein sequence ID" value="HIH22033.1"/>
    <property type="molecule type" value="Genomic_DNA"/>
</dbReference>